<keyword evidence="3" id="KW-0812">Transmembrane</keyword>
<evidence type="ECO:0000313" key="6">
    <source>
        <dbReference type="Proteomes" id="UP000608071"/>
    </source>
</evidence>
<feature type="transmembrane region" description="Helical" evidence="3">
    <location>
        <begin position="7"/>
        <end position="29"/>
    </location>
</feature>
<dbReference type="PANTHER" id="PTHR35788">
    <property type="entry name" value="EXPORTED PROTEIN-RELATED"/>
    <property type="match status" value="1"/>
</dbReference>
<comment type="caution">
    <text evidence="5">The sequence shown here is derived from an EMBL/GenBank/DDBJ whole genome shotgun (WGS) entry which is preliminary data.</text>
</comment>
<dbReference type="Pfam" id="PF07501">
    <property type="entry name" value="G5"/>
    <property type="match status" value="1"/>
</dbReference>
<feature type="region of interest" description="Disordered" evidence="2">
    <location>
        <begin position="455"/>
        <end position="484"/>
    </location>
</feature>
<dbReference type="InterPro" id="IPR011098">
    <property type="entry name" value="G5_dom"/>
</dbReference>
<dbReference type="Pfam" id="PF04294">
    <property type="entry name" value="VanW"/>
    <property type="match status" value="1"/>
</dbReference>
<sequence>MKKVHISFIVFMFLSLLFAFIFGWLYMYAHQSKIPPGVHLSGWSVGGQNKDTVLQELEQKLTALENLPLGVKSENTPISETKLTLADAGVTYKADQFKQALRTLSEGGLVQRVVQRWYFAEEWKLEVTIERNYLKQKLTPAWEEKHFGNPVNAVRKITPNDEVVYTPERNVQRIQWDQMNAIISQVIPDNFSLLDKKDTQTPSIVIDLPLQELKPPVTVASLKEEGISRKIIEVVTSLGSSGEGRAHNVSAAASALNGLILKPGDIFNYGSIVEKAEKESGFQEAPVIVKGQLVPGVGGGICQVSSTLYNAALRTGLEIVERRNHSLPVSYLPKGLDATFASGYINFRFKNTTDKYLLIKAEVKDRELNVSFFGTFPENVSYELDTELLETLPAPLTYVSDHSLSPGSEMVRQAGSTGYVVASYQIKKVNGEVVSRKLISKDTYRPQDRVLAVNRAAQEEEPSPSPPSSDTPPVEDGVRTEDAG</sequence>
<dbReference type="Gene3D" id="2.20.230.10">
    <property type="entry name" value="Resuscitation-promoting factor rpfb"/>
    <property type="match status" value="1"/>
</dbReference>
<evidence type="ECO:0000256" key="1">
    <source>
        <dbReference type="ARBA" id="ARBA00022729"/>
    </source>
</evidence>
<feature type="domain" description="G5" evidence="4">
    <location>
        <begin position="377"/>
        <end position="457"/>
    </location>
</feature>
<proteinExistence type="predicted"/>
<keyword evidence="3" id="KW-0472">Membrane</keyword>
<dbReference type="EMBL" id="JACSQL010000005">
    <property type="protein sequence ID" value="MBD7968917.1"/>
    <property type="molecule type" value="Genomic_DNA"/>
</dbReference>
<organism evidence="5 6">
    <name type="scientific">Paenibacillus gallinarum</name>
    <dbReference type="NCBI Taxonomy" id="2762232"/>
    <lineage>
        <taxon>Bacteria</taxon>
        <taxon>Bacillati</taxon>
        <taxon>Bacillota</taxon>
        <taxon>Bacilli</taxon>
        <taxon>Bacillales</taxon>
        <taxon>Paenibacillaceae</taxon>
        <taxon>Paenibacillus</taxon>
    </lineage>
</organism>
<evidence type="ECO:0000256" key="3">
    <source>
        <dbReference type="SAM" id="Phobius"/>
    </source>
</evidence>
<gene>
    <name evidence="5" type="ORF">H9647_12650</name>
</gene>
<accession>A0ABR8SZH1</accession>
<protein>
    <submittedName>
        <fullName evidence="5">VanW family protein</fullName>
    </submittedName>
</protein>
<dbReference type="InterPro" id="IPR007391">
    <property type="entry name" value="Vancomycin_resist_VanW"/>
</dbReference>
<keyword evidence="1" id="KW-0732">Signal</keyword>
<dbReference type="SMART" id="SM01208">
    <property type="entry name" value="G5"/>
    <property type="match status" value="1"/>
</dbReference>
<name>A0ABR8SZH1_9BACL</name>
<evidence type="ECO:0000256" key="2">
    <source>
        <dbReference type="SAM" id="MobiDB-lite"/>
    </source>
</evidence>
<evidence type="ECO:0000313" key="5">
    <source>
        <dbReference type="EMBL" id="MBD7968917.1"/>
    </source>
</evidence>
<dbReference type="RefSeq" id="WP_191800442.1">
    <property type="nucleotide sequence ID" value="NZ_JACSQL010000005.1"/>
</dbReference>
<evidence type="ECO:0000259" key="4">
    <source>
        <dbReference type="PROSITE" id="PS51109"/>
    </source>
</evidence>
<dbReference type="InterPro" id="IPR052913">
    <property type="entry name" value="Glycopeptide_resist_protein"/>
</dbReference>
<dbReference type="PANTHER" id="PTHR35788:SF1">
    <property type="entry name" value="EXPORTED PROTEIN"/>
    <property type="match status" value="1"/>
</dbReference>
<keyword evidence="3" id="KW-1133">Transmembrane helix</keyword>
<dbReference type="Proteomes" id="UP000608071">
    <property type="component" value="Unassembled WGS sequence"/>
</dbReference>
<reference evidence="5 6" key="1">
    <citation type="submission" date="2020-08" db="EMBL/GenBank/DDBJ databases">
        <title>A Genomic Blueprint of the Chicken Gut Microbiome.</title>
        <authorList>
            <person name="Gilroy R."/>
            <person name="Ravi A."/>
            <person name="Getino M."/>
            <person name="Pursley I."/>
            <person name="Horton D.L."/>
            <person name="Alikhan N.-F."/>
            <person name="Baker D."/>
            <person name="Gharbi K."/>
            <person name="Hall N."/>
            <person name="Watson M."/>
            <person name="Adriaenssens E.M."/>
            <person name="Foster-Nyarko E."/>
            <person name="Jarju S."/>
            <person name="Secka A."/>
            <person name="Antonio M."/>
            <person name="Oren A."/>
            <person name="Chaudhuri R."/>
            <person name="La Ragione R.M."/>
            <person name="Hildebrand F."/>
            <person name="Pallen M.J."/>
        </authorList>
    </citation>
    <scope>NUCLEOTIDE SEQUENCE [LARGE SCALE GENOMIC DNA]</scope>
    <source>
        <strain evidence="5 6">Sa2BVA9</strain>
    </source>
</reference>
<keyword evidence="6" id="KW-1185">Reference proteome</keyword>
<dbReference type="PROSITE" id="PS51109">
    <property type="entry name" value="G5"/>
    <property type="match status" value="1"/>
</dbReference>